<evidence type="ECO:0000259" key="1">
    <source>
        <dbReference type="PROSITE" id="PS51186"/>
    </source>
</evidence>
<accession>A0A3Y9C228</accession>
<protein>
    <submittedName>
        <fullName evidence="2">N-acetyltransferase</fullName>
    </submittedName>
</protein>
<dbReference type="Pfam" id="PF00583">
    <property type="entry name" value="Acetyltransf_1"/>
    <property type="match status" value="1"/>
</dbReference>
<dbReference type="InterPro" id="IPR016181">
    <property type="entry name" value="Acyl_CoA_acyltransferase"/>
</dbReference>
<dbReference type="CDD" id="cd04301">
    <property type="entry name" value="NAT_SF"/>
    <property type="match status" value="1"/>
</dbReference>
<feature type="domain" description="N-acetyltransferase" evidence="1">
    <location>
        <begin position="15"/>
        <end position="181"/>
    </location>
</feature>
<dbReference type="PROSITE" id="PS51186">
    <property type="entry name" value="GNAT"/>
    <property type="match status" value="1"/>
</dbReference>
<name>A0A3Y9C228_SALEB</name>
<dbReference type="InterPro" id="IPR000182">
    <property type="entry name" value="GNAT_dom"/>
</dbReference>
<dbReference type="Proteomes" id="UP000839644">
    <property type="component" value="Unassembled WGS sequence"/>
</dbReference>
<dbReference type="SUPFAM" id="SSF55729">
    <property type="entry name" value="Acyl-CoA N-acyltransferases (Nat)"/>
    <property type="match status" value="1"/>
</dbReference>
<dbReference type="AlphaFoldDB" id="A0A3Y9C228"/>
<dbReference type="EMBL" id="AAAFYZ010000048">
    <property type="protein sequence ID" value="EAB8478013.1"/>
    <property type="molecule type" value="Genomic_DNA"/>
</dbReference>
<dbReference type="Gene3D" id="3.40.630.30">
    <property type="match status" value="1"/>
</dbReference>
<proteinExistence type="predicted"/>
<reference evidence="2" key="1">
    <citation type="submission" date="2018-08" db="EMBL/GenBank/DDBJ databases">
        <authorList>
            <person name="Ashton P.M."/>
            <person name="Dallman T."/>
            <person name="Nair S."/>
            <person name="De Pinna E."/>
            <person name="Peters T."/>
            <person name="Grant K."/>
        </authorList>
    </citation>
    <scope>NUCLEOTIDE SEQUENCE [LARGE SCALE GENOMIC DNA]</scope>
    <source>
        <strain evidence="2">43913</strain>
    </source>
</reference>
<evidence type="ECO:0000313" key="2">
    <source>
        <dbReference type="EMBL" id="EAB8478013.1"/>
    </source>
</evidence>
<dbReference type="GO" id="GO:0016747">
    <property type="term" value="F:acyltransferase activity, transferring groups other than amino-acyl groups"/>
    <property type="evidence" value="ECO:0007669"/>
    <property type="project" value="InterPro"/>
</dbReference>
<sequence length="181" mass="21233">MYNSTIKKIKGGAMLTVRIADKKDIEYCYNLIISEVEHGHFDKKLNSSLGRFFFRRNLRNALTGKSYKTIDGHRTCFFYIFENGNEKIGFSSVIEHSPVTFEIWLMVIDKQYRRNGYGKFIVKNLIKRHIVPFTESLFFVRTYKSSTTMISLLNNLKFQSHTNEGEDNVIFTKIYSEKNLP</sequence>
<gene>
    <name evidence="2" type="ORF">AU894_17610</name>
</gene>
<organism evidence="2">
    <name type="scientific">Salmonella enterica subsp. enterica serovar Java</name>
    <dbReference type="NCBI Taxonomy" id="224729"/>
    <lineage>
        <taxon>Bacteria</taxon>
        <taxon>Pseudomonadati</taxon>
        <taxon>Pseudomonadota</taxon>
        <taxon>Gammaproteobacteria</taxon>
        <taxon>Enterobacterales</taxon>
        <taxon>Enterobacteriaceae</taxon>
        <taxon>Salmonella</taxon>
    </lineage>
</organism>
<comment type="caution">
    <text evidence="2">The sequence shown here is derived from an EMBL/GenBank/DDBJ whole genome shotgun (WGS) entry which is preliminary data.</text>
</comment>